<feature type="region of interest" description="Disordered" evidence="7">
    <location>
        <begin position="543"/>
        <end position="575"/>
    </location>
</feature>
<feature type="compositionally biased region" description="Basic and acidic residues" evidence="7">
    <location>
        <begin position="2318"/>
        <end position="2335"/>
    </location>
</feature>
<dbReference type="GO" id="GO:0007088">
    <property type="term" value="P:regulation of mitotic nuclear division"/>
    <property type="evidence" value="ECO:0007669"/>
    <property type="project" value="TreeGrafter"/>
</dbReference>
<feature type="compositionally biased region" description="Basic and acidic residues" evidence="7">
    <location>
        <begin position="2295"/>
        <end position="2306"/>
    </location>
</feature>
<feature type="region of interest" description="Disordered" evidence="7">
    <location>
        <begin position="1152"/>
        <end position="1178"/>
    </location>
</feature>
<feature type="compositionally biased region" description="Basic and acidic residues" evidence="7">
    <location>
        <begin position="1157"/>
        <end position="1172"/>
    </location>
</feature>
<feature type="compositionally biased region" description="Polar residues" evidence="7">
    <location>
        <begin position="2838"/>
        <end position="2848"/>
    </location>
</feature>
<keyword evidence="4" id="KW-0832">Ubl conjugation</keyword>
<feature type="compositionally biased region" description="Polar residues" evidence="7">
    <location>
        <begin position="2705"/>
        <end position="2715"/>
    </location>
</feature>
<feature type="compositionally biased region" description="Polar residues" evidence="7">
    <location>
        <begin position="3101"/>
        <end position="3121"/>
    </location>
</feature>
<feature type="compositionally biased region" description="Polar residues" evidence="7">
    <location>
        <begin position="2520"/>
        <end position="2530"/>
    </location>
</feature>
<feature type="compositionally biased region" description="Basic and acidic residues" evidence="7">
    <location>
        <begin position="348"/>
        <end position="360"/>
    </location>
</feature>
<feature type="region of interest" description="Disordered" evidence="7">
    <location>
        <begin position="1641"/>
        <end position="1675"/>
    </location>
</feature>
<dbReference type="GO" id="GO:0051983">
    <property type="term" value="P:regulation of chromosome segregation"/>
    <property type="evidence" value="ECO:0007669"/>
    <property type="project" value="TreeGrafter"/>
</dbReference>
<dbReference type="OrthoDB" id="6288785at2759"/>
<feature type="region of interest" description="Disordered" evidence="7">
    <location>
        <begin position="263"/>
        <end position="430"/>
    </location>
</feature>
<dbReference type="GeneTree" id="ENSGT00940000154352"/>
<feature type="compositionally biased region" description="Basic and acidic residues" evidence="7">
    <location>
        <begin position="321"/>
        <end position="331"/>
    </location>
</feature>
<feature type="compositionally biased region" description="Basic and acidic residues" evidence="7">
    <location>
        <begin position="2734"/>
        <end position="2756"/>
    </location>
</feature>
<dbReference type="Gene3D" id="2.60.200.20">
    <property type="match status" value="1"/>
</dbReference>
<keyword evidence="10" id="KW-1185">Reference proteome</keyword>
<gene>
    <name evidence="9" type="primary">MKI67</name>
</gene>
<dbReference type="PROSITE" id="PS50006">
    <property type="entry name" value="FHA_DOMAIN"/>
    <property type="match status" value="1"/>
</dbReference>
<keyword evidence="3" id="KW-0597">Phosphoprotein</keyword>
<accession>A0A7N4PSM1</accession>
<dbReference type="Ensembl" id="ENSSHAT00000051011.1">
    <property type="protein sequence ID" value="ENSSHAP00000042790.1"/>
    <property type="gene ID" value="ENSSHAG00000027038.1"/>
</dbReference>
<feature type="compositionally biased region" description="Basic and acidic residues" evidence="7">
    <location>
        <begin position="178"/>
        <end position="195"/>
    </location>
</feature>
<feature type="region of interest" description="Disordered" evidence="7">
    <location>
        <begin position="2618"/>
        <end position="2648"/>
    </location>
</feature>
<dbReference type="InterPro" id="IPR008984">
    <property type="entry name" value="SMAD_FHA_dom_sf"/>
</dbReference>
<organism evidence="9 10">
    <name type="scientific">Sarcophilus harrisii</name>
    <name type="common">Tasmanian devil</name>
    <name type="synonym">Sarcophilus laniarius</name>
    <dbReference type="NCBI Taxonomy" id="9305"/>
    <lineage>
        <taxon>Eukaryota</taxon>
        <taxon>Metazoa</taxon>
        <taxon>Chordata</taxon>
        <taxon>Craniata</taxon>
        <taxon>Vertebrata</taxon>
        <taxon>Euteleostomi</taxon>
        <taxon>Mammalia</taxon>
        <taxon>Metatheria</taxon>
        <taxon>Dasyuromorphia</taxon>
        <taxon>Dasyuridae</taxon>
        <taxon>Sarcophilus</taxon>
    </lineage>
</organism>
<dbReference type="SMART" id="SM01295">
    <property type="entry name" value="K167R"/>
    <property type="match status" value="1"/>
</dbReference>
<sequence>MTDTLGYVTIIKRTGADGYRYPLNRPSCLFGRSTECDIRLQLPVVSKQQCRIEFNQQLKEAVLINLNSSNPTHLNGTTICHPVKLEHGDLITIFDRSFRFEYECGIQNEGKPPIRPSGPKNKEVMPARSRSISTLDYEPCQRRERHHHSFSDIPTEHTEENNTRPFSLMSYLEEMNADKPKKCDDTSDNVEEHLAGKTPTLHKKEPKKSTTNVTEKSSISIDPAADCSEDVNVSPTFPKKNENHDFSPFKKLFGLMKGELNSNRQQVGHQSYPSSRKSGPKIQISMDDREQKTEPLRSSPSRASPRSQGHLNILNAFGELQEGRSAKEGKPKVLQRSLARGSPGPALELERSHEEERWFEDPYESALEQSQAERFPAERPSQEVERLKAPRKRRSEGLAARNSGRRKEEDRRRSAPLLLPSENPSHPSSLYTLRSQTKRFSSWESGKLPKLGGETAQAPDHMGTPVLKESDFNGGGASPDMPKNKGSLLKNNQITPKKKASSSEEIAKETEKEEFYFEGNVNESDRSAKRRRVSFGVHLRPELFDENLPPNTPLKRGESPGIRRKGGSQPQTVLRKSIIKQEHSKLLEKEPSSHTVEEGVALHAHVQDLSPELPETKKIFACSSISQSCENAESVAGEIQFEKMNKPSSSKSPAAGRRSQHDILQRIYAKRRSGASEANLMVVRSWADVVRLGTRKPQTDVVVKHGLERRIIKKQKRLTPKKPPNSIKDSFGTGHANSPCTIMIGRAHTEKVTVPIRPCRMLNNFVLKTDMDMNEDFTGLADMFKIHINKKRKSETGTAPPLLFEEMSCKEHPPTSSGDEHTSDECAKKLISTTQDAAQELLASSIFSCRRSPRNRQSRGGDNITKIPEMGNDEIIIPGVEDHKILTSSSKRLKTCTPKENEASSPYRNRIKTPENQKIICIEEKLENGSANRATKKFKLSMEQSVDLNFYNPETPNSTLNTLEDSHIIKRLTEMPNKEDSKENSIEKHTNLKNQNKEILDQLGVTPPLKIRSTKEQPVTNQPVEIPKHRRMSLQNQKYSPTEVNKMTSLKPVIVCPDVIPTSKTVTIKHELGDMKKKVTRTPKQKIELVEYEDLSGIRELMTTPRPTAKDKVADFTGDDGKVQKKRRSSVPKQKIELVEDEDLSGIRELMTTPRPTAKDKMTGSSGDDGKVQKNLRSSTPKQKIELVEYDDLSGIRELVTTPRPTAKDKVANFTGNDGKVQEKRRSSILKQKIEVVEEQHLSGIRELMVTPRPIAKDKMTDSSGDDGKVQRKCRSSTPKQKIEVVEDEDLSGIRELMATPRPTVKDKVADFAGDDGKVQRKRRSSTPKQKIEVVEDEDLSGIRELMATPRPTVKDKVADFAGDDGKVQRKRRSSTPKQKIEVVEDEDLSGIRELMATPRPTVKDKVADFAGNDGKVQKNHRGSTQKQKIEVVEDEDLSGIRELMATPRPTTKDKVADFAGNDGKVQKNHRGSTQKQKIELVEYDDLSGIRELMTTPRTTAKDKMTGSSGDDGKVQKNLRSSTPKQKIELIEDENLSGILEFMTTPTSTTKDKVVDFAGGDGKVQKNRRGSTQKQKIELVEYDNLSGIRELMTTPRPTAKDKMTGSSGDDGKVQKNLRSSTPKQKIELVGDENLSGIWELMTTPGPRAKDKVADFAGDDGKVQKKRRSSTPKQKIEVVEDEDLSGIRELMATPRSTTKEKVAGFAGNDGKVQKNRRGSTQKQEIELVEYEDLSGIRELMTTPRPTTKDKMTDSSGDDGKVQKNLRSSTPKQKIEMVEDEDLSGIRELMTTPRPTAKDKMTDSSGDDGKIQKKRRSSTPKQKLEMVEDEDLSGIRELMTTPRSTKDKVTDFVEDDGKVQKNLTTSKQIVCTDTDAKVQKKLMRSVKQQIEMEDLNDTEQLKKTPKRKCEPAEDLTMVKRLMRSPKDKVEPEEVVVCSERLLRTPKEKAPTVVESLRRLVPPLEENLESLITPKQRVVDLVKDNVNKDVILTKCDSENLSRTRRQSRIAKEKEELIEDVKCVKNSIKTAKQKCDPVEDAIALGTKNLSKTQPIDDNSGLGKLISKPQEGKNVENIAYPKKLMKTPKGKIALLKIPTNKVKPEDLNMTFNERGELTTEDPVNTKKLVRTPKEKEGELMKDLNAIRLTTPKVKGQLDKDLTGVIVFMGTPNKVEDINNAQEISESDSELLQELKMLRKKAIDDFSASNQEPQIIEEILEPAQEVKPQTVGGGRVRNKLPKSRKRVVGDVYKLKTPSRTKDSNVEVDYTGFKEMFESPEESKDYSEEVDQFQLQICTNPFEKDKDKSDPSKTDGSLYSMSLKENVKKDETTQAQQEHDTLPSEIENPFTKKNQKKSLLRFQGEIKDTGGLNQRTLRTRRKTTFDAESKVTSTKIDDEKIVKNITMGRNKKSLDSFLDEVSDKNDSSERTLRSRRNTRFNAESTPASAKMDDGSLEHSEKEEPVKTGSRTFCNAESRRHQTHKEVQSCSSSFSEGEKENSEETVDNLKKRVAGRATSRSRSKNKNAESPNESNVSHTNDEKCSDNKRLTEEKLIQKMAAPPLRFSSRNKTSKELLVSPSSLLSETNRSPREKNEKKKRVTITTRNTSKADIKLQESTGSLVNKIVSSPKEGDEEEKFEKRVGNRGNSVLRSRNRNKSKDMLPCESNISYTDEERENIKNLPEKQKEHKVRVTVSRNSKFLNTCDSLYSSGNNENPMNSCDQGRTDVNEKGIGLRTRSRNKSKEKQESYSIHTECREDNERSLPARSKSISVNEKMASSRTRNRIKNATETQEVNTLPTEVYKPQTEEKSKVASPGKVGKSRSKKKTDLKKSEPIRSSPEKLEPQSKNQDVTETQEVPPLCCVQTEPDQHNASLRSRTRKRLLHSSSVEPEELCLKDEKPVKTQKRLNDTTEDGKLSLKPKRKRKMDTELRDSAEEEKIPVGIRPLTRKRNKVDKELQEIPPVSSANEIAIAEADEEKLSNLGNKLRGKAKENAIAEADEEKLSGLRNKLRGKAKGKTKESFEVEESNGFPLSSATDIAYTLDLSPSGTFSNKRLTNRRGMGSRLKNKSDTNLQTSADVSKTDPSTASMSQTSVIGSKYKHKSDLEQQRSSNLSEDNSSTAASKTILTGSGKAKRGKKVDFTLSTKKRGRAATTSIKTEATAVENFSIPHSPPKSSQVQDNLSAAKGTKSGLKAQSKLKTNQTREKSALSGSEKNYTLRGTRPTTRSSKQK</sequence>
<feature type="compositionally biased region" description="Polar residues" evidence="7">
    <location>
        <begin position="209"/>
        <end position="220"/>
    </location>
</feature>
<evidence type="ECO:0000259" key="8">
    <source>
        <dbReference type="PROSITE" id="PS50006"/>
    </source>
</evidence>
<evidence type="ECO:0000256" key="1">
    <source>
        <dbReference type="ARBA" id="ARBA00004123"/>
    </source>
</evidence>
<feature type="compositionally biased region" description="Basic and acidic residues" evidence="7">
    <location>
        <begin position="2414"/>
        <end position="2425"/>
    </location>
</feature>
<dbReference type="Pfam" id="PF00498">
    <property type="entry name" value="FHA"/>
    <property type="match status" value="1"/>
</dbReference>
<feature type="compositionally biased region" description="Basic and acidic residues" evidence="7">
    <location>
        <begin position="1598"/>
        <end position="1613"/>
    </location>
</feature>
<feature type="compositionally biased region" description="Low complexity" evidence="7">
    <location>
        <begin position="2568"/>
        <end position="2577"/>
    </location>
</feature>
<feature type="compositionally biased region" description="Polar residues" evidence="7">
    <location>
        <begin position="2761"/>
        <end position="2791"/>
    </location>
</feature>
<evidence type="ECO:0000256" key="2">
    <source>
        <dbReference type="ARBA" id="ARBA00022499"/>
    </source>
</evidence>
<feature type="region of interest" description="Disordered" evidence="7">
    <location>
        <begin position="1257"/>
        <end position="1280"/>
    </location>
</feature>
<evidence type="ECO:0000256" key="5">
    <source>
        <dbReference type="ARBA" id="ARBA00023242"/>
    </source>
</evidence>
<dbReference type="SUPFAM" id="SSF49879">
    <property type="entry name" value="SMAD/FHA domain"/>
    <property type="match status" value="1"/>
</dbReference>
<feature type="compositionally biased region" description="Basic and acidic residues" evidence="7">
    <location>
        <begin position="1647"/>
        <end position="1662"/>
    </location>
</feature>
<dbReference type="Proteomes" id="UP000007648">
    <property type="component" value="Unassembled WGS sequence"/>
</dbReference>
<feature type="compositionally biased region" description="Basic and acidic residues" evidence="7">
    <location>
        <begin position="2919"/>
        <end position="2929"/>
    </location>
</feature>
<feature type="region of interest" description="Disordered" evidence="7">
    <location>
        <begin position="3039"/>
        <end position="3224"/>
    </location>
</feature>
<evidence type="ECO:0000313" key="10">
    <source>
        <dbReference type="Proteomes" id="UP000007648"/>
    </source>
</evidence>
<dbReference type="GO" id="GO:0005634">
    <property type="term" value="C:nucleus"/>
    <property type="evidence" value="ECO:0007669"/>
    <property type="project" value="UniProtKB-SubCell"/>
</dbReference>
<dbReference type="Pfam" id="PF15276">
    <property type="entry name" value="PP1_bind"/>
    <property type="match status" value="1"/>
</dbReference>
<feature type="compositionally biased region" description="Basic and acidic residues" evidence="7">
    <location>
        <begin position="1745"/>
        <end position="1760"/>
    </location>
</feature>
<dbReference type="CTD" id="4288"/>
<feature type="region of interest" description="Disordered" evidence="7">
    <location>
        <begin position="1497"/>
        <end position="1518"/>
    </location>
</feature>
<feature type="region of interest" description="Disordered" evidence="7">
    <location>
        <begin position="1357"/>
        <end position="1379"/>
    </location>
</feature>
<feature type="compositionally biased region" description="Basic and acidic residues" evidence="7">
    <location>
        <begin position="1500"/>
        <end position="1515"/>
    </location>
</feature>
<dbReference type="InParanoid" id="A0A7N4PSM1"/>
<feature type="compositionally biased region" description="Polar residues" evidence="7">
    <location>
        <begin position="3063"/>
        <end position="3088"/>
    </location>
</feature>
<feature type="compositionally biased region" description="Basic and acidic residues" evidence="7">
    <location>
        <begin position="2443"/>
        <end position="2458"/>
    </location>
</feature>
<dbReference type="PANTHER" id="PTHR21603:SF17">
    <property type="entry name" value="PROLIFERATION MARKER PROTEIN KI-67"/>
    <property type="match status" value="1"/>
</dbReference>
<dbReference type="InterPro" id="IPR029334">
    <property type="entry name" value="PP1-bd"/>
</dbReference>
<dbReference type="InterPro" id="IPR000253">
    <property type="entry name" value="FHA_dom"/>
</dbReference>
<dbReference type="GeneID" id="100915365"/>
<dbReference type="PANTHER" id="PTHR21603">
    <property type="entry name" value="ANTIGEN KI-67-LIKE PROTEIN"/>
    <property type="match status" value="1"/>
</dbReference>
<feature type="compositionally biased region" description="Basic and acidic residues" evidence="7">
    <location>
        <begin position="1257"/>
        <end position="1270"/>
    </location>
</feature>
<name>A0A7N4PSM1_SARHA</name>
<feature type="compositionally biased region" description="Basic and acidic residues" evidence="7">
    <location>
        <begin position="286"/>
        <end position="295"/>
    </location>
</feature>
<feature type="compositionally biased region" description="Polar residues" evidence="7">
    <location>
        <begin position="263"/>
        <end position="277"/>
    </location>
</feature>
<feature type="compositionally biased region" description="Basic and acidic residues" evidence="7">
    <location>
        <begin position="501"/>
        <end position="512"/>
    </location>
</feature>
<reference evidence="9 10" key="1">
    <citation type="journal article" date="2011" name="Proc. Natl. Acad. Sci. U.S.A.">
        <title>Genetic diversity and population structure of the endangered marsupial Sarcophilus harrisii (Tasmanian devil).</title>
        <authorList>
            <person name="Miller W."/>
            <person name="Hayes V.M."/>
            <person name="Ratan A."/>
            <person name="Petersen D.C."/>
            <person name="Wittekindt N.E."/>
            <person name="Miller J."/>
            <person name="Walenz B."/>
            <person name="Knight J."/>
            <person name="Qi J."/>
            <person name="Zhao F."/>
            <person name="Wang Q."/>
            <person name="Bedoya-Reina O.C."/>
            <person name="Katiyar N."/>
            <person name="Tomsho L.P."/>
            <person name="Kasson L.M."/>
            <person name="Hardie R.A."/>
            <person name="Woodbridge P."/>
            <person name="Tindall E.A."/>
            <person name="Bertelsen M.F."/>
            <person name="Dixon D."/>
            <person name="Pyecroft S."/>
            <person name="Helgen K.M."/>
            <person name="Lesk A.M."/>
            <person name="Pringle T.H."/>
            <person name="Patterson N."/>
            <person name="Zhang Y."/>
            <person name="Kreiss A."/>
            <person name="Woods G.M."/>
            <person name="Jones M.E."/>
            <person name="Schuster S.C."/>
        </authorList>
    </citation>
    <scope>NUCLEOTIDE SEQUENCE [LARGE SCALE GENOMIC DNA]</scope>
</reference>
<feature type="compositionally biased region" description="Polar residues" evidence="7">
    <location>
        <begin position="3166"/>
        <end position="3175"/>
    </location>
</feature>
<feature type="compositionally biased region" description="Low complexity" evidence="7">
    <location>
        <begin position="296"/>
        <end position="307"/>
    </location>
</feature>
<feature type="region of interest" description="Disordered" evidence="7">
    <location>
        <begin position="1453"/>
        <end position="1475"/>
    </location>
</feature>
<comment type="subcellular location">
    <subcellularLocation>
        <location evidence="1">Nucleus</location>
    </subcellularLocation>
</comment>
<dbReference type="GO" id="GO:0005694">
    <property type="term" value="C:chromosome"/>
    <property type="evidence" value="ECO:0007669"/>
    <property type="project" value="TreeGrafter"/>
</dbReference>
<dbReference type="RefSeq" id="XP_031812889.1">
    <property type="nucleotide sequence ID" value="XM_031957029.1"/>
</dbReference>
<dbReference type="SMART" id="SM00240">
    <property type="entry name" value="FHA"/>
    <property type="match status" value="1"/>
</dbReference>
<feature type="region of interest" description="Disordered" evidence="7">
    <location>
        <begin position="141"/>
        <end position="161"/>
    </location>
</feature>
<reference evidence="9" key="2">
    <citation type="submission" date="2025-08" db="UniProtKB">
        <authorList>
            <consortium name="Ensembl"/>
        </authorList>
    </citation>
    <scope>IDENTIFICATION</scope>
</reference>
<feature type="region of interest" description="Disordered" evidence="7">
    <location>
        <begin position="2401"/>
        <end position="2600"/>
    </location>
</feature>
<feature type="region of interest" description="Disordered" evidence="7">
    <location>
        <begin position="1595"/>
        <end position="1616"/>
    </location>
</feature>
<feature type="compositionally biased region" description="Basic and acidic residues" evidence="7">
    <location>
        <begin position="2488"/>
        <end position="2502"/>
    </location>
</feature>
<feature type="domain" description="FHA" evidence="8">
    <location>
        <begin position="28"/>
        <end position="79"/>
    </location>
</feature>
<feature type="compositionally biased region" description="Basic residues" evidence="7">
    <location>
        <begin position="2812"/>
        <end position="2821"/>
    </location>
</feature>
<feature type="region of interest" description="Disordered" evidence="7">
    <location>
        <begin position="442"/>
        <end position="512"/>
    </location>
</feature>
<feature type="compositionally biased region" description="Basic and acidic residues" evidence="7">
    <location>
        <begin position="1357"/>
        <end position="1368"/>
    </location>
</feature>
<dbReference type="InterPro" id="IPR012568">
    <property type="entry name" value="KI67R"/>
</dbReference>
<evidence type="ECO:0000256" key="7">
    <source>
        <dbReference type="SAM" id="MobiDB-lite"/>
    </source>
</evidence>
<evidence type="ECO:0000256" key="6">
    <source>
        <dbReference type="ARBA" id="ARBA00023306"/>
    </source>
</evidence>
<feature type="compositionally biased region" description="Basic and acidic residues" evidence="7">
    <location>
        <begin position="2822"/>
        <end position="2837"/>
    </location>
</feature>
<keyword evidence="2" id="KW-1017">Isopeptide bond</keyword>
<feature type="region of interest" description="Disordered" evidence="7">
    <location>
        <begin position="1692"/>
        <end position="1850"/>
    </location>
</feature>
<feature type="compositionally biased region" description="Basic and acidic residues" evidence="7">
    <location>
        <begin position="2531"/>
        <end position="2548"/>
    </location>
</feature>
<feature type="compositionally biased region" description="Basic and acidic residues" evidence="7">
    <location>
        <begin position="2886"/>
        <end position="2909"/>
    </location>
</feature>
<feature type="compositionally biased region" description="Basic and acidic residues" evidence="7">
    <location>
        <begin position="1794"/>
        <end position="1809"/>
    </location>
</feature>
<feature type="compositionally biased region" description="Basic and acidic residues" evidence="7">
    <location>
        <begin position="2469"/>
        <end position="2479"/>
    </location>
</feature>
<feature type="region of interest" description="Disordered" evidence="7">
    <location>
        <begin position="2705"/>
        <end position="2929"/>
    </location>
</feature>
<feature type="region of interest" description="Disordered" evidence="7">
    <location>
        <begin position="178"/>
        <end position="246"/>
    </location>
</feature>
<reference evidence="9" key="3">
    <citation type="submission" date="2025-09" db="UniProtKB">
        <authorList>
            <consortium name="Ensembl"/>
        </authorList>
    </citation>
    <scope>IDENTIFICATION</scope>
</reference>
<evidence type="ECO:0000256" key="3">
    <source>
        <dbReference type="ARBA" id="ARBA00022553"/>
    </source>
</evidence>
<feature type="region of interest" description="Disordered" evidence="7">
    <location>
        <begin position="3001"/>
        <end position="3021"/>
    </location>
</feature>
<protein>
    <submittedName>
        <fullName evidence="9">Marker of proliferation Ki-67</fullName>
    </submittedName>
</protein>
<keyword evidence="6" id="KW-0131">Cell cycle</keyword>
<feature type="compositionally biased region" description="Basic residues" evidence="7">
    <location>
        <begin position="2503"/>
        <end position="2517"/>
    </location>
</feature>
<keyword evidence="5" id="KW-0539">Nucleus</keyword>
<dbReference type="KEGG" id="shr:100915365"/>
<dbReference type="CDD" id="cd22673">
    <property type="entry name" value="FHA_Ki67"/>
    <property type="match status" value="1"/>
</dbReference>
<feature type="compositionally biased region" description="Polar residues" evidence="7">
    <location>
        <begin position="3215"/>
        <end position="3224"/>
    </location>
</feature>
<evidence type="ECO:0000313" key="9">
    <source>
        <dbReference type="Ensembl" id="ENSSHAP00000042790.1"/>
    </source>
</evidence>
<feature type="region of interest" description="Disordered" evidence="7">
    <location>
        <begin position="2292"/>
        <end position="2350"/>
    </location>
</feature>
<evidence type="ECO:0000256" key="4">
    <source>
        <dbReference type="ARBA" id="ARBA00022843"/>
    </source>
</evidence>
<feature type="compositionally biased region" description="Basic and acidic residues" evidence="7">
    <location>
        <begin position="375"/>
        <end position="388"/>
    </location>
</feature>
<proteinExistence type="predicted"/>